<dbReference type="GO" id="GO:0016758">
    <property type="term" value="F:hexosyltransferase activity"/>
    <property type="evidence" value="ECO:0007669"/>
    <property type="project" value="InterPro"/>
</dbReference>
<dbReference type="RefSeq" id="WP_176622899.1">
    <property type="nucleotide sequence ID" value="NZ_JABXXQ010000075.1"/>
</dbReference>
<protein>
    <recommendedName>
        <fullName evidence="1">Glycosyl transferase family 28 C-terminal domain-containing protein</fullName>
    </recommendedName>
</protein>
<dbReference type="InterPro" id="IPR007235">
    <property type="entry name" value="Glyco_trans_28_C"/>
</dbReference>
<evidence type="ECO:0000313" key="2">
    <source>
        <dbReference type="EMBL" id="MBB3173515.1"/>
    </source>
</evidence>
<comment type="caution">
    <text evidence="3">The sequence shown here is derived from an EMBL/GenBank/DDBJ whole genome shotgun (WGS) entry which is preliminary data.</text>
</comment>
<sequence length="379" mass="41017">MTQPIGYFVHHQGRGHALRCAAIAHALSPGRPIRIFCARADIFPELPPHASVEVIESLFELQGDEPSGPAHLDTPQTLHCAPVGWGGIRRSMGTLAGWFAQQNPALMICDVSAEIAQLCRICSVPHVCVIQHGDRSDQGHVAAYDGAAGLLAPFSRSLAQPEWSVARNARTCFAGGIGWRNTAIGREAARARIGIAPDEEVIVVMSGGGGSGFASASLGVGARTAISARWISIGTVQRDWHATEPPNLEHRGWVDNPLDYIEAADLVVSSTGNTTCEQVLGIGRPWIAVPEWRYFDEQHCKAAALECAGLAACAPHLPSSAHRWRALIEQAYMTHDAERQRAMLDPDAARTVSSWIETLIARLWSGDRHDAIDRKRHDA</sequence>
<dbReference type="Proteomes" id="UP000557688">
    <property type="component" value="Unassembled WGS sequence"/>
</dbReference>
<dbReference type="PANTHER" id="PTHR21015">
    <property type="entry name" value="UDP-N-ACETYLGLUCOSAMINE--N-ACETYLMURAMYL-(PENTAPEPTIDE) PYROPHOSPHORYL-UNDECAPRENOL N-ACETYLGLUCOSAMINE TRANSFERASE 1"/>
    <property type="match status" value="1"/>
</dbReference>
<organism evidence="3 5">
    <name type="scientific">Endobacter medicaginis</name>
    <dbReference type="NCBI Taxonomy" id="1181271"/>
    <lineage>
        <taxon>Bacteria</taxon>
        <taxon>Pseudomonadati</taxon>
        <taxon>Pseudomonadota</taxon>
        <taxon>Alphaproteobacteria</taxon>
        <taxon>Acetobacterales</taxon>
        <taxon>Acetobacteraceae</taxon>
        <taxon>Endobacter</taxon>
    </lineage>
</organism>
<gene>
    <name evidence="2" type="ORF">FHR90_001338</name>
    <name evidence="3" type="ORF">HUK83_05835</name>
</gene>
<evidence type="ECO:0000313" key="3">
    <source>
        <dbReference type="EMBL" id="NVN29855.1"/>
    </source>
</evidence>
<dbReference type="Gene3D" id="3.40.50.2000">
    <property type="entry name" value="Glycogen Phosphorylase B"/>
    <property type="match status" value="1"/>
</dbReference>
<reference evidence="2 4" key="2">
    <citation type="submission" date="2020-08" db="EMBL/GenBank/DDBJ databases">
        <title>Genomic Encyclopedia of Type Strains, Phase III (KMG-III): the genomes of soil and plant-associated and newly described type strains.</title>
        <authorList>
            <person name="Whitman W."/>
        </authorList>
    </citation>
    <scope>NUCLEOTIDE SEQUENCE [LARGE SCALE GENOMIC DNA]</scope>
    <source>
        <strain evidence="2 4">CECT 8088</strain>
    </source>
</reference>
<dbReference type="PANTHER" id="PTHR21015:SF22">
    <property type="entry name" value="GLYCOSYLTRANSFERASE"/>
    <property type="match status" value="1"/>
</dbReference>
<evidence type="ECO:0000259" key="1">
    <source>
        <dbReference type="Pfam" id="PF04101"/>
    </source>
</evidence>
<feature type="domain" description="Glycosyl transferase family 28 C-terminal" evidence="1">
    <location>
        <begin position="246"/>
        <end position="313"/>
    </location>
</feature>
<evidence type="ECO:0000313" key="4">
    <source>
        <dbReference type="Proteomes" id="UP000557688"/>
    </source>
</evidence>
<name>A0A850NRG7_9PROT</name>
<dbReference type="EMBL" id="JABXXQ010000075">
    <property type="protein sequence ID" value="NVN29855.1"/>
    <property type="molecule type" value="Genomic_DNA"/>
</dbReference>
<evidence type="ECO:0000313" key="5">
    <source>
        <dbReference type="Proteomes" id="UP000565205"/>
    </source>
</evidence>
<proteinExistence type="predicted"/>
<accession>A0A850NRG7</accession>
<dbReference type="AlphaFoldDB" id="A0A850NRG7"/>
<dbReference type="Pfam" id="PF04101">
    <property type="entry name" value="Glyco_tran_28_C"/>
    <property type="match status" value="1"/>
</dbReference>
<dbReference type="SUPFAM" id="SSF53756">
    <property type="entry name" value="UDP-Glycosyltransferase/glycogen phosphorylase"/>
    <property type="match status" value="1"/>
</dbReference>
<dbReference type="EMBL" id="JACHXV010000004">
    <property type="protein sequence ID" value="MBB3173515.1"/>
    <property type="molecule type" value="Genomic_DNA"/>
</dbReference>
<keyword evidence="4" id="KW-1185">Reference proteome</keyword>
<reference evidence="3 5" key="1">
    <citation type="submission" date="2020-06" db="EMBL/GenBank/DDBJ databases">
        <title>Description of novel acetic acid bacteria.</title>
        <authorList>
            <person name="Sombolestani A."/>
        </authorList>
    </citation>
    <scope>NUCLEOTIDE SEQUENCE [LARGE SCALE GENOMIC DNA]</scope>
    <source>
        <strain evidence="3 5">LMG 26838</strain>
    </source>
</reference>
<dbReference type="Proteomes" id="UP000565205">
    <property type="component" value="Unassembled WGS sequence"/>
</dbReference>